<dbReference type="PANTHER" id="PTHR42951">
    <property type="entry name" value="METALLO-BETA-LACTAMASE DOMAIN-CONTAINING"/>
    <property type="match status" value="1"/>
</dbReference>
<sequence length="237" mass="26199">MRISKFGNLYQLTLLPRLFPVNCYLYEEENELILIDAGMPASFKGIVHLIERINKPLTNIILTHAHGDHVGSVDQLKQRFPNVIVSISVRDNRLLLGDQSLGDEEPKLPIKGGFDKNLKTIPDLLLNEGDRIGSFEVISTPGHTPGSISLFNTINKQLIVGDAMQTKGKVAVVGQLVPTFPFPTFGTWNKKLALESVKKILQLEPSLVAVGHGKVLENPMDILKQAIHEAEKKLVTV</sequence>
<evidence type="ECO:0000259" key="1">
    <source>
        <dbReference type="SMART" id="SM00849"/>
    </source>
</evidence>
<dbReference type="InterPro" id="IPR001279">
    <property type="entry name" value="Metallo-B-lactamas"/>
</dbReference>
<dbReference type="GO" id="GO:0016787">
    <property type="term" value="F:hydrolase activity"/>
    <property type="evidence" value="ECO:0007669"/>
    <property type="project" value="UniProtKB-KW"/>
</dbReference>
<dbReference type="InterPro" id="IPR050855">
    <property type="entry name" value="NDM-1-like"/>
</dbReference>
<dbReference type="InterPro" id="IPR036866">
    <property type="entry name" value="RibonucZ/Hydroxyglut_hydro"/>
</dbReference>
<dbReference type="OrthoDB" id="9802248at2"/>
<dbReference type="Gene3D" id="3.60.15.10">
    <property type="entry name" value="Ribonuclease Z/Hydroxyacylglutathione hydrolase-like"/>
    <property type="match status" value="1"/>
</dbReference>
<dbReference type="CDD" id="cd07721">
    <property type="entry name" value="yflN-like_MBL-fold"/>
    <property type="match status" value="1"/>
</dbReference>
<evidence type="ECO:0000313" key="2">
    <source>
        <dbReference type="EMBL" id="SOC40768.1"/>
    </source>
</evidence>
<dbReference type="RefSeq" id="WP_097149915.1">
    <property type="nucleotide sequence ID" value="NZ_OBQC01000008.1"/>
</dbReference>
<reference evidence="3" key="1">
    <citation type="submission" date="2017-08" db="EMBL/GenBank/DDBJ databases">
        <authorList>
            <person name="Varghese N."/>
            <person name="Submissions S."/>
        </authorList>
    </citation>
    <scope>NUCLEOTIDE SEQUENCE [LARGE SCALE GENOMIC DNA]</scope>
    <source>
        <strain evidence="3">JC23</strain>
    </source>
</reference>
<keyword evidence="3" id="KW-1185">Reference proteome</keyword>
<dbReference type="SMART" id="SM00849">
    <property type="entry name" value="Lactamase_B"/>
    <property type="match status" value="1"/>
</dbReference>
<feature type="domain" description="Metallo-beta-lactamase" evidence="1">
    <location>
        <begin position="20"/>
        <end position="212"/>
    </location>
</feature>
<organism evidence="2 3">
    <name type="scientific">Ureibacillus acetophenoni</name>
    <dbReference type="NCBI Taxonomy" id="614649"/>
    <lineage>
        <taxon>Bacteria</taxon>
        <taxon>Bacillati</taxon>
        <taxon>Bacillota</taxon>
        <taxon>Bacilli</taxon>
        <taxon>Bacillales</taxon>
        <taxon>Caryophanaceae</taxon>
        <taxon>Ureibacillus</taxon>
    </lineage>
</organism>
<keyword evidence="2" id="KW-0378">Hydrolase</keyword>
<dbReference type="PANTHER" id="PTHR42951:SF9">
    <property type="entry name" value="METAL-DEPENDENT HYDROLASE"/>
    <property type="match status" value="1"/>
</dbReference>
<evidence type="ECO:0000313" key="3">
    <source>
        <dbReference type="Proteomes" id="UP000219252"/>
    </source>
</evidence>
<name>A0A285UH97_9BACL</name>
<accession>A0A285UH97</accession>
<dbReference type="EMBL" id="OBQC01000008">
    <property type="protein sequence ID" value="SOC40768.1"/>
    <property type="molecule type" value="Genomic_DNA"/>
</dbReference>
<dbReference type="AlphaFoldDB" id="A0A285UH97"/>
<dbReference type="Proteomes" id="UP000219252">
    <property type="component" value="Unassembled WGS sequence"/>
</dbReference>
<gene>
    <name evidence="2" type="ORF">SAMN05877842_108164</name>
</gene>
<protein>
    <submittedName>
        <fullName evidence="2">Glyoxylase-like metal-dependent hydrolase (Beta-lactamase superfamily II)</fullName>
    </submittedName>
</protein>
<dbReference type="Pfam" id="PF00753">
    <property type="entry name" value="Lactamase_B"/>
    <property type="match status" value="1"/>
</dbReference>
<dbReference type="SUPFAM" id="SSF56281">
    <property type="entry name" value="Metallo-hydrolase/oxidoreductase"/>
    <property type="match status" value="1"/>
</dbReference>
<proteinExistence type="predicted"/>